<feature type="region of interest" description="Disordered" evidence="1">
    <location>
        <begin position="44"/>
        <end position="103"/>
    </location>
</feature>
<feature type="compositionally biased region" description="Polar residues" evidence="1">
    <location>
        <begin position="88"/>
        <end position="102"/>
    </location>
</feature>
<accession>A0A7W8Z926</accession>
<dbReference type="Proteomes" id="UP000588112">
    <property type="component" value="Unassembled WGS sequence"/>
</dbReference>
<feature type="region of interest" description="Disordered" evidence="1">
    <location>
        <begin position="157"/>
        <end position="181"/>
    </location>
</feature>
<feature type="compositionally biased region" description="Low complexity" evidence="1">
    <location>
        <begin position="44"/>
        <end position="53"/>
    </location>
</feature>
<evidence type="ECO:0000313" key="3">
    <source>
        <dbReference type="Proteomes" id="UP000588112"/>
    </source>
</evidence>
<keyword evidence="3" id="KW-1185">Reference proteome</keyword>
<evidence type="ECO:0000313" key="2">
    <source>
        <dbReference type="EMBL" id="MBB5629540.1"/>
    </source>
</evidence>
<dbReference type="AlphaFoldDB" id="A0A7W8Z926"/>
<gene>
    <name evidence="2" type="ORF">BJ981_005239</name>
</gene>
<proteinExistence type="predicted"/>
<organism evidence="2 3">
    <name type="scientific">Sphaerisporangium krabiense</name>
    <dbReference type="NCBI Taxonomy" id="763782"/>
    <lineage>
        <taxon>Bacteria</taxon>
        <taxon>Bacillati</taxon>
        <taxon>Actinomycetota</taxon>
        <taxon>Actinomycetes</taxon>
        <taxon>Streptosporangiales</taxon>
        <taxon>Streptosporangiaceae</taxon>
        <taxon>Sphaerisporangium</taxon>
    </lineage>
</organism>
<comment type="caution">
    <text evidence="2">The sequence shown here is derived from an EMBL/GenBank/DDBJ whole genome shotgun (WGS) entry which is preliminary data.</text>
</comment>
<evidence type="ECO:0000256" key="1">
    <source>
        <dbReference type="SAM" id="MobiDB-lite"/>
    </source>
</evidence>
<sequence>MPGPQAGGAVVTVRGARRVGGHVEAAVDTTEGTDAGAMAWQWSGSRRNGVRVGRPCRRNPRGITPAGASGGDVDPLEGARRRPRYPRASTSPQSARRQSNNPFRHKQPVYSFLRTTGNDHRTAPGHMSLTHTVCNPEYSCNYTLRCTFNVRWPRHDHPPAVHTSRAPTEGAVCTPPRRPSS</sequence>
<protein>
    <submittedName>
        <fullName evidence="2">Uncharacterized protein</fullName>
    </submittedName>
</protein>
<name>A0A7W8Z926_9ACTN</name>
<dbReference type="EMBL" id="JACHBR010000001">
    <property type="protein sequence ID" value="MBB5629540.1"/>
    <property type="molecule type" value="Genomic_DNA"/>
</dbReference>
<reference evidence="2 3" key="1">
    <citation type="submission" date="2020-08" db="EMBL/GenBank/DDBJ databases">
        <title>Sequencing the genomes of 1000 actinobacteria strains.</title>
        <authorList>
            <person name="Klenk H.-P."/>
        </authorList>
    </citation>
    <scope>NUCLEOTIDE SEQUENCE [LARGE SCALE GENOMIC DNA]</scope>
    <source>
        <strain evidence="2 3">DSM 45790</strain>
    </source>
</reference>